<sequence>MLVDSSCRIHGKRGFLLEHEAELPVQVVAGVELYAVVR</sequence>
<reference evidence="1 2" key="1">
    <citation type="journal article" date="2018" name="Front. Plant Sci.">
        <title>Red Clover (Trifolium pratense) and Zigzag Clover (T. medium) - A Picture of Genomic Similarities and Differences.</title>
        <authorList>
            <person name="Dluhosova J."/>
            <person name="Istvanek J."/>
            <person name="Nedelnik J."/>
            <person name="Repkova J."/>
        </authorList>
    </citation>
    <scope>NUCLEOTIDE SEQUENCE [LARGE SCALE GENOMIC DNA]</scope>
    <source>
        <strain evidence="2">cv. 10/8</strain>
        <tissue evidence="1">Leaf</tissue>
    </source>
</reference>
<proteinExistence type="predicted"/>
<organism evidence="1 2">
    <name type="scientific">Trifolium medium</name>
    <dbReference type="NCBI Taxonomy" id="97028"/>
    <lineage>
        <taxon>Eukaryota</taxon>
        <taxon>Viridiplantae</taxon>
        <taxon>Streptophyta</taxon>
        <taxon>Embryophyta</taxon>
        <taxon>Tracheophyta</taxon>
        <taxon>Spermatophyta</taxon>
        <taxon>Magnoliopsida</taxon>
        <taxon>eudicotyledons</taxon>
        <taxon>Gunneridae</taxon>
        <taxon>Pentapetalae</taxon>
        <taxon>rosids</taxon>
        <taxon>fabids</taxon>
        <taxon>Fabales</taxon>
        <taxon>Fabaceae</taxon>
        <taxon>Papilionoideae</taxon>
        <taxon>50 kb inversion clade</taxon>
        <taxon>NPAAA clade</taxon>
        <taxon>Hologalegina</taxon>
        <taxon>IRL clade</taxon>
        <taxon>Trifolieae</taxon>
        <taxon>Trifolium</taxon>
    </lineage>
</organism>
<evidence type="ECO:0000313" key="2">
    <source>
        <dbReference type="Proteomes" id="UP000265520"/>
    </source>
</evidence>
<protein>
    <submittedName>
        <fullName evidence="1">Uncharacterized protein</fullName>
    </submittedName>
</protein>
<name>A0A392VI47_9FABA</name>
<accession>A0A392VI47</accession>
<keyword evidence="2" id="KW-1185">Reference proteome</keyword>
<dbReference type="Proteomes" id="UP000265520">
    <property type="component" value="Unassembled WGS sequence"/>
</dbReference>
<feature type="non-terminal residue" evidence="1">
    <location>
        <position position="38"/>
    </location>
</feature>
<evidence type="ECO:0000313" key="1">
    <source>
        <dbReference type="EMBL" id="MCI87143.1"/>
    </source>
</evidence>
<comment type="caution">
    <text evidence="1">The sequence shown here is derived from an EMBL/GenBank/DDBJ whole genome shotgun (WGS) entry which is preliminary data.</text>
</comment>
<dbReference type="AlphaFoldDB" id="A0A392VI47"/>
<dbReference type="EMBL" id="LXQA011158654">
    <property type="protein sequence ID" value="MCI87143.1"/>
    <property type="molecule type" value="Genomic_DNA"/>
</dbReference>